<evidence type="ECO:0000313" key="1">
    <source>
        <dbReference type="EMBL" id="SVA60158.1"/>
    </source>
</evidence>
<name>A0A381X662_9ZZZZ</name>
<protein>
    <submittedName>
        <fullName evidence="1">Uncharacterized protein</fullName>
    </submittedName>
</protein>
<dbReference type="AlphaFoldDB" id="A0A381X662"/>
<proteinExistence type="predicted"/>
<organism evidence="1">
    <name type="scientific">marine metagenome</name>
    <dbReference type="NCBI Taxonomy" id="408172"/>
    <lineage>
        <taxon>unclassified sequences</taxon>
        <taxon>metagenomes</taxon>
        <taxon>ecological metagenomes</taxon>
    </lineage>
</organism>
<dbReference type="EMBL" id="UINC01014039">
    <property type="protein sequence ID" value="SVA60158.1"/>
    <property type="molecule type" value="Genomic_DNA"/>
</dbReference>
<accession>A0A381X662</accession>
<gene>
    <name evidence="1" type="ORF">METZ01_LOCUS113012</name>
</gene>
<reference evidence="1" key="1">
    <citation type="submission" date="2018-05" db="EMBL/GenBank/DDBJ databases">
        <authorList>
            <person name="Lanie J.A."/>
            <person name="Ng W.-L."/>
            <person name="Kazmierczak K.M."/>
            <person name="Andrzejewski T.M."/>
            <person name="Davidsen T.M."/>
            <person name="Wayne K.J."/>
            <person name="Tettelin H."/>
            <person name="Glass J.I."/>
            <person name="Rusch D."/>
            <person name="Podicherti R."/>
            <person name="Tsui H.-C.T."/>
            <person name="Winkler M.E."/>
        </authorList>
    </citation>
    <scope>NUCLEOTIDE SEQUENCE</scope>
</reference>
<sequence length="547" mass="62234">MKIKQVIIWLTILVPLFSEEFDSIQSNYLDSNNKPSHKIFLEDHGISKQNTTIKLTPYFSVSFSKNDLVAFGKELPKLSAKPLNLDFYLKHNKKYESINRSEQIWDGRVYKSNNEFILGGYSSKYNEQPVGVIDEKGHFTRIENNSASKEFPVLDIPDKHIVFDPFEKKLLQIQPSQNNRIEENSKSFLPLELYSKSESLVHSGQYDISYNSGDRTISLFYKIGSNVIEIARSRLNKSTITNKRDGYQPELIAGATQLESGNTISFEFEGSFTEAIKIKGDKLFLTVDTGLNKIAEEVQINKINLDGDFMDWRNTKGMSDPEGDYISYLFPNPDTDLLDFKVTNDDTYLYFYSRVVGAHGRTGEKGRYYWYTYIDVDMNSKTGYPPTRDDNCYFGIDIGDDSEAQFEFIGNKFIKTFFGFTGIGAEKEVLDGDLMLGPSFYSSKDKNNKKRNRYKVEYVHRDGIRSITHDYTEGSSEDINIALSPDGSEVEMRVELKGFLSTANGVPILQKGQSIHIAVGVEASSDYYKANKWGADSSPVIYGYTIK</sequence>